<organism evidence="1 2">
    <name type="scientific">Aeromonas phage LAh10</name>
    <dbReference type="NCBI Taxonomy" id="2591025"/>
    <lineage>
        <taxon>Viruses</taxon>
        <taxon>Duplodnaviria</taxon>
        <taxon>Heunggongvirae</taxon>
        <taxon>Uroviricota</taxon>
        <taxon>Caudoviricetes</taxon>
        <taxon>Chimalliviridae</taxon>
        <taxon>Ludhianavirus</taxon>
        <taxon>Ludhianavirus LAh10</taxon>
    </lineage>
</organism>
<name>A0A514A1L5_9CAUD</name>
<sequence>MNETLNHDLFLLLKQQLVIAELVSLNAAVKIDGIEVDINELEKSIVKLVTQIDQDMTPPIALLAGRKVKVDVRGLANELSDSLSRYYGGQGACNPERIAFLVHKCPRNDEVIDLCNLEEYSNYDKEDVTTLLVQVTRITDAVRGFRKANERSLGGLLVLVNFMQIVDMVFETTNERYGA</sequence>
<proteinExistence type="predicted"/>
<evidence type="ECO:0000313" key="1">
    <source>
        <dbReference type="EMBL" id="QDH47159.1"/>
    </source>
</evidence>
<protein>
    <submittedName>
        <fullName evidence="1">Uncharacterized protein</fullName>
    </submittedName>
</protein>
<dbReference type="Proteomes" id="UP000318420">
    <property type="component" value="Segment"/>
</dbReference>
<accession>A0A514A1L5</accession>
<gene>
    <name evidence="1" type="ORF">LAh10_24</name>
</gene>
<keyword evidence="2" id="KW-1185">Reference proteome</keyword>
<reference evidence="1 2" key="1">
    <citation type="submission" date="2019-04" db="EMBL/GenBank/DDBJ databases">
        <title>Novel bacteriophages capable of disrupting biofilms from clinical strains of Aeromonas hydrophila with intrinsic antibiotic resistance.</title>
        <authorList>
            <person name="Kabwe M."/>
            <person name="Brown T.L."/>
            <person name="Speirs L."/>
            <person name="Ku H."/>
            <person name="Leach M."/>
            <person name="Chan H.T."/>
            <person name="Petrovski S."/>
            <person name="Lock P."/>
            <person name="Tucci J."/>
        </authorList>
    </citation>
    <scope>NUCLEOTIDE SEQUENCE [LARGE SCALE GENOMIC DNA]</scope>
</reference>
<dbReference type="EMBL" id="MK838116">
    <property type="protein sequence ID" value="QDH47159.1"/>
    <property type="molecule type" value="Genomic_DNA"/>
</dbReference>
<evidence type="ECO:0000313" key="2">
    <source>
        <dbReference type="Proteomes" id="UP000318420"/>
    </source>
</evidence>